<dbReference type="InterPro" id="IPR033458">
    <property type="entry name" value="DUF5134"/>
</dbReference>
<dbReference type="OrthoDB" id="4734452at2"/>
<feature type="transmembrane region" description="Helical" evidence="1">
    <location>
        <begin position="103"/>
        <end position="120"/>
    </location>
</feature>
<gene>
    <name evidence="2" type="ORF">EV191_12328</name>
</gene>
<protein>
    <submittedName>
        <fullName evidence="2">Uncharacterized protein DUF5134</fullName>
    </submittedName>
</protein>
<dbReference type="Pfam" id="PF17197">
    <property type="entry name" value="DUF5134"/>
    <property type="match status" value="1"/>
</dbReference>
<organism evidence="2 3">
    <name type="scientific">Tamaricihabitans halophyticus</name>
    <dbReference type="NCBI Taxonomy" id="1262583"/>
    <lineage>
        <taxon>Bacteria</taxon>
        <taxon>Bacillati</taxon>
        <taxon>Actinomycetota</taxon>
        <taxon>Actinomycetes</taxon>
        <taxon>Pseudonocardiales</taxon>
        <taxon>Pseudonocardiaceae</taxon>
        <taxon>Tamaricihabitans</taxon>
    </lineage>
</organism>
<accession>A0A4R2Q2I3</accession>
<keyword evidence="1" id="KW-0812">Transmembrane</keyword>
<keyword evidence="1" id="KW-1133">Transmembrane helix</keyword>
<dbReference type="AlphaFoldDB" id="A0A4R2Q2I3"/>
<keyword evidence="3" id="KW-1185">Reference proteome</keyword>
<feature type="transmembrane region" description="Helical" evidence="1">
    <location>
        <begin position="155"/>
        <end position="176"/>
    </location>
</feature>
<feature type="transmembrane region" description="Helical" evidence="1">
    <location>
        <begin position="6"/>
        <end position="27"/>
    </location>
</feature>
<evidence type="ECO:0000256" key="1">
    <source>
        <dbReference type="SAM" id="Phobius"/>
    </source>
</evidence>
<sequence>MIDAPVLRWLLTLVFAATTLWYARVLVLPAARLAVRVDAAWHMLMSIAMVAMAWPWGMSLPTVPQTVLFGVASVWFIGRIAFHRGGDHAGTLAASRSAGVHHAAMMAAMAWMVASMPSLMSGHGSDSGGGQHHHALAGGAAIPVAEASQAAAPTALVVANVVLGAVCIIACLPWLAQAFDLGRGLTGSRSPGLGRVVVDRCCHAAMTFGMGVMFLAMSSG</sequence>
<name>A0A4R2Q2I3_9PSEU</name>
<proteinExistence type="predicted"/>
<dbReference type="RefSeq" id="WP_132880831.1">
    <property type="nucleotide sequence ID" value="NZ_SLXQ01000023.1"/>
</dbReference>
<evidence type="ECO:0000313" key="3">
    <source>
        <dbReference type="Proteomes" id="UP000294911"/>
    </source>
</evidence>
<dbReference type="Proteomes" id="UP000294911">
    <property type="component" value="Unassembled WGS sequence"/>
</dbReference>
<reference evidence="2 3" key="1">
    <citation type="submission" date="2019-03" db="EMBL/GenBank/DDBJ databases">
        <title>Genomic Encyclopedia of Type Strains, Phase IV (KMG-IV): sequencing the most valuable type-strain genomes for metagenomic binning, comparative biology and taxonomic classification.</title>
        <authorList>
            <person name="Goeker M."/>
        </authorList>
    </citation>
    <scope>NUCLEOTIDE SEQUENCE [LARGE SCALE GENOMIC DNA]</scope>
    <source>
        <strain evidence="2 3">DSM 45765</strain>
    </source>
</reference>
<feature type="transmembrane region" description="Helical" evidence="1">
    <location>
        <begin position="197"/>
        <end position="217"/>
    </location>
</feature>
<keyword evidence="1" id="KW-0472">Membrane</keyword>
<evidence type="ECO:0000313" key="2">
    <source>
        <dbReference type="EMBL" id="TCP42629.1"/>
    </source>
</evidence>
<dbReference type="EMBL" id="SLXQ01000023">
    <property type="protein sequence ID" value="TCP42629.1"/>
    <property type="molecule type" value="Genomic_DNA"/>
</dbReference>
<feature type="transmembrane region" description="Helical" evidence="1">
    <location>
        <begin position="63"/>
        <end position="82"/>
    </location>
</feature>
<comment type="caution">
    <text evidence="2">The sequence shown here is derived from an EMBL/GenBank/DDBJ whole genome shotgun (WGS) entry which is preliminary data.</text>
</comment>